<dbReference type="Pfam" id="PF00390">
    <property type="entry name" value="malic"/>
    <property type="match status" value="1"/>
</dbReference>
<dbReference type="InterPro" id="IPR037062">
    <property type="entry name" value="Malic_N_dom_sf"/>
</dbReference>
<feature type="binding site" evidence="3">
    <location>
        <position position="176"/>
    </location>
    <ligand>
        <name>a divalent metal cation</name>
        <dbReference type="ChEBI" id="CHEBI:60240"/>
    </ligand>
</feature>
<protein>
    <recommendedName>
        <fullName evidence="8">Malic enzyme</fullName>
    </recommendedName>
</protein>
<dbReference type="InterPro" id="IPR001891">
    <property type="entry name" value="Malic_OxRdtase"/>
</dbReference>
<gene>
    <name evidence="6" type="ORF">IFM89_022607</name>
</gene>
<dbReference type="Gene3D" id="3.40.50.10380">
    <property type="entry name" value="Malic enzyme, N-terminal domain"/>
    <property type="match status" value="2"/>
</dbReference>
<dbReference type="PANTHER" id="PTHR23406:SF64">
    <property type="entry name" value="NADP-DEPENDENT MALIC ENZYME 3"/>
    <property type="match status" value="1"/>
</dbReference>
<dbReference type="SUPFAM" id="SSF51735">
    <property type="entry name" value="NAD(P)-binding Rossmann-fold domains"/>
    <property type="match status" value="1"/>
</dbReference>
<evidence type="ECO:0000256" key="3">
    <source>
        <dbReference type="PIRSR" id="PIRSR000106-3"/>
    </source>
</evidence>
<dbReference type="Pfam" id="PF03949">
    <property type="entry name" value="Malic_M"/>
    <property type="match status" value="1"/>
</dbReference>
<reference evidence="6 7" key="1">
    <citation type="submission" date="2020-10" db="EMBL/GenBank/DDBJ databases">
        <title>The Coptis chinensis genome and diversification of protoberbering-type alkaloids.</title>
        <authorList>
            <person name="Wang B."/>
            <person name="Shu S."/>
            <person name="Song C."/>
            <person name="Liu Y."/>
        </authorList>
    </citation>
    <scope>NUCLEOTIDE SEQUENCE [LARGE SCALE GENOMIC DNA]</scope>
    <source>
        <strain evidence="6">HL-2020</strain>
        <tissue evidence="6">Leaf</tissue>
    </source>
</reference>
<dbReference type="GO" id="GO:0051287">
    <property type="term" value="F:NAD binding"/>
    <property type="evidence" value="ECO:0007669"/>
    <property type="project" value="InterPro"/>
</dbReference>
<evidence type="ECO:0000313" key="6">
    <source>
        <dbReference type="EMBL" id="KAF9615280.1"/>
    </source>
</evidence>
<dbReference type="InterPro" id="IPR012301">
    <property type="entry name" value="Malic_N_dom"/>
</dbReference>
<dbReference type="InterPro" id="IPR012302">
    <property type="entry name" value="Malic_NAD-bd"/>
</dbReference>
<dbReference type="GO" id="GO:0006108">
    <property type="term" value="P:malate metabolic process"/>
    <property type="evidence" value="ECO:0007669"/>
    <property type="project" value="TreeGrafter"/>
</dbReference>
<dbReference type="GO" id="GO:0004473">
    <property type="term" value="F:malate dehydrogenase (decarboxylating) (NADP+) activity"/>
    <property type="evidence" value="ECO:0007669"/>
    <property type="project" value="TreeGrafter"/>
</dbReference>
<keyword evidence="3" id="KW-0479">Metal-binding</keyword>
<feature type="domain" description="Malic enzyme N-terminal" evidence="5">
    <location>
        <begin position="39"/>
        <end position="179"/>
    </location>
</feature>
<dbReference type="SMART" id="SM01274">
    <property type="entry name" value="malic"/>
    <property type="match status" value="1"/>
</dbReference>
<accession>A0A835M1B4</accession>
<dbReference type="SMART" id="SM00919">
    <property type="entry name" value="Malic_M"/>
    <property type="match status" value="1"/>
</dbReference>
<feature type="domain" description="Malic enzyme NAD-binding" evidence="4">
    <location>
        <begin position="183"/>
        <end position="394"/>
    </location>
</feature>
<evidence type="ECO:0000313" key="7">
    <source>
        <dbReference type="Proteomes" id="UP000631114"/>
    </source>
</evidence>
<dbReference type="AlphaFoldDB" id="A0A835M1B4"/>
<comment type="caution">
    <text evidence="6">The sequence shown here is derived from an EMBL/GenBank/DDBJ whole genome shotgun (WGS) entry which is preliminary data.</text>
</comment>
<dbReference type="PANTHER" id="PTHR23406">
    <property type="entry name" value="MALIC ENZYME-RELATED"/>
    <property type="match status" value="1"/>
</dbReference>
<dbReference type="OrthoDB" id="5365701at2759"/>
<evidence type="ECO:0000256" key="2">
    <source>
        <dbReference type="PIRSR" id="PIRSR000106-2"/>
    </source>
</evidence>
<name>A0A835M1B4_9MAGN</name>
<keyword evidence="7" id="KW-1185">Reference proteome</keyword>
<comment type="similarity">
    <text evidence="1">Belongs to the malic enzymes family.</text>
</comment>
<dbReference type="Proteomes" id="UP000631114">
    <property type="component" value="Unassembled WGS sequence"/>
</dbReference>
<organism evidence="6 7">
    <name type="scientific">Coptis chinensis</name>
    <dbReference type="NCBI Taxonomy" id="261450"/>
    <lineage>
        <taxon>Eukaryota</taxon>
        <taxon>Viridiplantae</taxon>
        <taxon>Streptophyta</taxon>
        <taxon>Embryophyta</taxon>
        <taxon>Tracheophyta</taxon>
        <taxon>Spermatophyta</taxon>
        <taxon>Magnoliopsida</taxon>
        <taxon>Ranunculales</taxon>
        <taxon>Ranunculaceae</taxon>
        <taxon>Coptidoideae</taxon>
        <taxon>Coptis</taxon>
    </lineage>
</organism>
<evidence type="ECO:0000259" key="4">
    <source>
        <dbReference type="SMART" id="SM00919"/>
    </source>
</evidence>
<proteinExistence type="inferred from homology"/>
<evidence type="ECO:0008006" key="8">
    <source>
        <dbReference type="Google" id="ProtNLM"/>
    </source>
</evidence>
<comment type="cofactor">
    <cofactor evidence="3">
        <name>Mg(2+)</name>
        <dbReference type="ChEBI" id="CHEBI:18420"/>
    </cofactor>
    <cofactor evidence="3">
        <name>Mn(2+)</name>
        <dbReference type="ChEBI" id="CHEBI:29035"/>
    </cofactor>
    <text evidence="3">Divalent metal cations. Prefers magnesium or manganese.</text>
</comment>
<dbReference type="InterPro" id="IPR036291">
    <property type="entry name" value="NAD(P)-bd_dom_sf"/>
</dbReference>
<dbReference type="Gene3D" id="3.40.50.720">
    <property type="entry name" value="NAD(P)-binding Rossmann-like Domain"/>
    <property type="match status" value="1"/>
</dbReference>
<feature type="binding site" evidence="2">
    <location>
        <position position="294"/>
    </location>
    <ligand>
        <name>(S)-malate</name>
        <dbReference type="ChEBI" id="CHEBI:15589"/>
    </ligand>
</feature>
<feature type="binding site" evidence="2">
    <location>
        <position position="107"/>
    </location>
    <ligand>
        <name>(S)-malate</name>
        <dbReference type="ChEBI" id="CHEBI:15589"/>
    </ligand>
</feature>
<dbReference type="GO" id="GO:0009507">
    <property type="term" value="C:chloroplast"/>
    <property type="evidence" value="ECO:0007669"/>
    <property type="project" value="TreeGrafter"/>
</dbReference>
<sequence length="425" mass="47390">MEMRTEQYSGGIEVSFKPMLEEIMKKLNLDQPIYESSIHNGMYNASVRVRNDVVGVEVVYTPTVGEACQKYGSIFRHPQALYISLKESTGQRGLSNKLYIGVTDGERILGLGDLGCQCLPVTIDVGTNNEQLLKDEFYIGLRQKRASGQEYNELLHEFMCTVKQNYGEKVLIQVSDSARSMCSFHWLQAGTGIAELIALQMSKQSKGTLEEVRKKIWPIDSKGLVVRSPMESLQPFKKPWAHEHEPVKNLVDAIKAIKPTVLIGSSGIGKSFTKEVIEAMASINKNSVILALFNPTSKSECTAEEAYTWSKGSAIFASGSPFDPAKYNGKMFVPGQLTTAHLTLLVLFFPLETAEALAGQVTEENLEKQMIYPPISNIIKFSAHIAAKVAAKAYELGLATHLPQPKNLLKFAERYMYSPLYRRYR</sequence>
<dbReference type="EMBL" id="JADFTS010000003">
    <property type="protein sequence ID" value="KAF9615280.1"/>
    <property type="molecule type" value="Genomic_DNA"/>
</dbReference>
<evidence type="ECO:0000259" key="5">
    <source>
        <dbReference type="SMART" id="SM01274"/>
    </source>
</evidence>
<dbReference type="InterPro" id="IPR046346">
    <property type="entry name" value="Aminoacid_DH-like_N_sf"/>
</dbReference>
<dbReference type="GO" id="GO:0046872">
    <property type="term" value="F:metal ion binding"/>
    <property type="evidence" value="ECO:0007669"/>
    <property type="project" value="UniProtKB-KW"/>
</dbReference>
<evidence type="ECO:0000256" key="1">
    <source>
        <dbReference type="ARBA" id="ARBA00008785"/>
    </source>
</evidence>
<dbReference type="PIRSF" id="PIRSF000106">
    <property type="entry name" value="ME"/>
    <property type="match status" value="1"/>
</dbReference>
<dbReference type="SUPFAM" id="SSF53223">
    <property type="entry name" value="Aminoacid dehydrogenase-like, N-terminal domain"/>
    <property type="match status" value="1"/>
</dbReference>